<dbReference type="InterPro" id="IPR036388">
    <property type="entry name" value="WH-like_DNA-bd_sf"/>
</dbReference>
<keyword evidence="6" id="KW-1185">Reference proteome</keyword>
<dbReference type="Pfam" id="PF13404">
    <property type="entry name" value="HTH_AsnC-type"/>
    <property type="match status" value="1"/>
</dbReference>
<dbReference type="PANTHER" id="PTHR30154">
    <property type="entry name" value="LEUCINE-RESPONSIVE REGULATORY PROTEIN"/>
    <property type="match status" value="1"/>
</dbReference>
<dbReference type="GO" id="GO:0043565">
    <property type="term" value="F:sequence-specific DNA binding"/>
    <property type="evidence" value="ECO:0007669"/>
    <property type="project" value="InterPro"/>
</dbReference>
<dbReference type="GO" id="GO:0005829">
    <property type="term" value="C:cytosol"/>
    <property type="evidence" value="ECO:0007669"/>
    <property type="project" value="TreeGrafter"/>
</dbReference>
<dbReference type="SUPFAM" id="SSF46785">
    <property type="entry name" value="Winged helix' DNA-binding domain"/>
    <property type="match status" value="1"/>
</dbReference>
<sequence length="149" mass="15785">MTIDDVDRKLLAALQEDAGQSYAALGEIAGLSAGSAHERVRKLKAAGVIRRTTVDIDPASLGAGVLAFVLLEANAWMGDEPTQQALRDIPAVEEAHIIAGPASVLVKVRTTTTEDLQATLRALHEVDGVTSTQTVVVLESFFERQPAVV</sequence>
<dbReference type="AlphaFoldDB" id="A0A4R0KX57"/>
<dbReference type="PANTHER" id="PTHR30154:SF53">
    <property type="entry name" value="HTH-TYPE TRANSCRIPTIONAL REGULATOR LRPC"/>
    <property type="match status" value="1"/>
</dbReference>
<keyword evidence="1" id="KW-0805">Transcription regulation</keyword>
<gene>
    <name evidence="5" type="ORF">E0H73_07625</name>
</gene>
<dbReference type="InterPro" id="IPR000485">
    <property type="entry name" value="AsnC-type_HTH_dom"/>
</dbReference>
<proteinExistence type="predicted"/>
<evidence type="ECO:0000256" key="2">
    <source>
        <dbReference type="ARBA" id="ARBA00023125"/>
    </source>
</evidence>
<dbReference type="PROSITE" id="PS50956">
    <property type="entry name" value="HTH_ASNC_2"/>
    <property type="match status" value="1"/>
</dbReference>
<reference evidence="5 6" key="1">
    <citation type="submission" date="2019-02" db="EMBL/GenBank/DDBJ databases">
        <title>Kribbella capetownensis sp. nov. and Kribbella speibonae sp. nov., isolated from soil.</title>
        <authorList>
            <person name="Curtis S.M."/>
            <person name="Norton I."/>
            <person name="Everest G.J."/>
            <person name="Meyers P.R."/>
        </authorList>
    </citation>
    <scope>NUCLEOTIDE SEQUENCE [LARGE SCALE GENOMIC DNA]</scope>
    <source>
        <strain evidence="5 6">NRRL B-24813</strain>
    </source>
</reference>
<dbReference type="Gene3D" id="3.30.70.920">
    <property type="match status" value="1"/>
</dbReference>
<evidence type="ECO:0000313" key="5">
    <source>
        <dbReference type="EMBL" id="TCC64274.1"/>
    </source>
</evidence>
<dbReference type="GO" id="GO:0043200">
    <property type="term" value="P:response to amino acid"/>
    <property type="evidence" value="ECO:0007669"/>
    <property type="project" value="TreeGrafter"/>
</dbReference>
<dbReference type="InterPro" id="IPR011991">
    <property type="entry name" value="ArsR-like_HTH"/>
</dbReference>
<dbReference type="PRINTS" id="PR00033">
    <property type="entry name" value="HTHASNC"/>
</dbReference>
<keyword evidence="3" id="KW-0804">Transcription</keyword>
<dbReference type="SMART" id="SM00344">
    <property type="entry name" value="HTH_ASNC"/>
    <property type="match status" value="1"/>
</dbReference>
<evidence type="ECO:0000259" key="4">
    <source>
        <dbReference type="PROSITE" id="PS50956"/>
    </source>
</evidence>
<dbReference type="InterPro" id="IPR011008">
    <property type="entry name" value="Dimeric_a/b-barrel"/>
</dbReference>
<dbReference type="Pfam" id="PF01037">
    <property type="entry name" value="AsnC_trans_reg"/>
    <property type="match status" value="1"/>
</dbReference>
<accession>A0A4R0KX57</accession>
<evidence type="ECO:0000256" key="1">
    <source>
        <dbReference type="ARBA" id="ARBA00023015"/>
    </source>
</evidence>
<dbReference type="OrthoDB" id="9809462at2"/>
<name>A0A4R0KX57_9ACTN</name>
<protein>
    <submittedName>
        <fullName evidence="5">Lrp/AsnC family transcriptional regulator</fullName>
    </submittedName>
</protein>
<dbReference type="InterPro" id="IPR019887">
    <property type="entry name" value="Tscrpt_reg_AsnC/Lrp_C"/>
</dbReference>
<evidence type="ECO:0000256" key="3">
    <source>
        <dbReference type="ARBA" id="ARBA00023163"/>
    </source>
</evidence>
<evidence type="ECO:0000313" key="6">
    <source>
        <dbReference type="Proteomes" id="UP000291144"/>
    </source>
</evidence>
<keyword evidence="2" id="KW-0238">DNA-binding</keyword>
<dbReference type="Proteomes" id="UP000291144">
    <property type="component" value="Unassembled WGS sequence"/>
</dbReference>
<dbReference type="CDD" id="cd00090">
    <property type="entry name" value="HTH_ARSR"/>
    <property type="match status" value="1"/>
</dbReference>
<comment type="caution">
    <text evidence="5">The sequence shown here is derived from an EMBL/GenBank/DDBJ whole genome shotgun (WGS) entry which is preliminary data.</text>
</comment>
<dbReference type="SUPFAM" id="SSF54909">
    <property type="entry name" value="Dimeric alpha+beta barrel"/>
    <property type="match status" value="1"/>
</dbReference>
<dbReference type="EMBL" id="SJKB01000002">
    <property type="protein sequence ID" value="TCC64274.1"/>
    <property type="molecule type" value="Genomic_DNA"/>
</dbReference>
<organism evidence="5 6">
    <name type="scientific">Kribbella pittospori</name>
    <dbReference type="NCBI Taxonomy" id="722689"/>
    <lineage>
        <taxon>Bacteria</taxon>
        <taxon>Bacillati</taxon>
        <taxon>Actinomycetota</taxon>
        <taxon>Actinomycetes</taxon>
        <taxon>Propionibacteriales</taxon>
        <taxon>Kribbellaceae</taxon>
        <taxon>Kribbella</taxon>
    </lineage>
</organism>
<dbReference type="InterPro" id="IPR019888">
    <property type="entry name" value="Tscrpt_reg_AsnC-like"/>
</dbReference>
<dbReference type="InterPro" id="IPR036390">
    <property type="entry name" value="WH_DNA-bd_sf"/>
</dbReference>
<feature type="domain" description="HTH asnC-type" evidence="4">
    <location>
        <begin position="3"/>
        <end position="64"/>
    </location>
</feature>
<dbReference type="Gene3D" id="1.10.10.10">
    <property type="entry name" value="Winged helix-like DNA-binding domain superfamily/Winged helix DNA-binding domain"/>
    <property type="match status" value="1"/>
</dbReference>